<dbReference type="VEuPathDB" id="FungiDB:HMPREF1544_12254"/>
<dbReference type="AlphaFoldDB" id="S2ITV1"/>
<protein>
    <recommendedName>
        <fullName evidence="3">F-box domain-containing protein</fullName>
    </recommendedName>
</protein>
<dbReference type="OrthoDB" id="2218526at2759"/>
<dbReference type="InterPro" id="IPR032675">
    <property type="entry name" value="LRR_dom_sf"/>
</dbReference>
<name>S2ITV1_MUCC1</name>
<reference evidence="2" key="1">
    <citation type="submission" date="2013-05" db="EMBL/GenBank/DDBJ databases">
        <title>The Genome sequence of Mucor circinelloides f. circinelloides 1006PhL.</title>
        <authorList>
            <consortium name="The Broad Institute Genomics Platform"/>
            <person name="Cuomo C."/>
            <person name="Earl A."/>
            <person name="Findley K."/>
            <person name="Lee S.C."/>
            <person name="Walker B."/>
            <person name="Young S."/>
            <person name="Zeng Q."/>
            <person name="Gargeya S."/>
            <person name="Fitzgerald M."/>
            <person name="Haas B."/>
            <person name="Abouelleil A."/>
            <person name="Allen A.W."/>
            <person name="Alvarado L."/>
            <person name="Arachchi H.M."/>
            <person name="Berlin A.M."/>
            <person name="Chapman S.B."/>
            <person name="Gainer-Dewar J."/>
            <person name="Goldberg J."/>
            <person name="Griggs A."/>
            <person name="Gujja S."/>
            <person name="Hansen M."/>
            <person name="Howarth C."/>
            <person name="Imamovic A."/>
            <person name="Ireland A."/>
            <person name="Larimer J."/>
            <person name="McCowan C."/>
            <person name="Murphy C."/>
            <person name="Pearson M."/>
            <person name="Poon T.W."/>
            <person name="Priest M."/>
            <person name="Roberts A."/>
            <person name="Saif S."/>
            <person name="Shea T."/>
            <person name="Sisk P."/>
            <person name="Sykes S."/>
            <person name="Wortman J."/>
            <person name="Nusbaum C."/>
            <person name="Birren B."/>
        </authorList>
    </citation>
    <scope>NUCLEOTIDE SEQUENCE [LARGE SCALE GENOMIC DNA]</scope>
    <source>
        <strain evidence="2">1006PhL</strain>
    </source>
</reference>
<gene>
    <name evidence="1" type="ORF">HMPREF1544_12254</name>
</gene>
<keyword evidence="2" id="KW-1185">Reference proteome</keyword>
<evidence type="ECO:0000313" key="2">
    <source>
        <dbReference type="Proteomes" id="UP000014254"/>
    </source>
</evidence>
<sequence>MLRWASLPAEILTRVFQTIQSTKQLGECRLVHRTWDSSAESAMFSREISVRDCLAFQRLYYHLRRKPAKGRLIRYLNLDFDNVHMDRSSLKHAFKLFFTPNLEVLKGEMLSQHGGIGYEIIREIVYESTQEFNKLRYLSNTQFTTELYWETVSLFKQSLQRLDLQFTDCDDMMGKDNKYLINHVVLEIGEFKQLKHLNLQMFYDDSIVEMDKVLNQCEYLQHLRAAISMNQPESLEDYFQINEIKKIDKLRSLLLYTDPGESPILLEYCTTKYPNIERIVYESPDGPPGFAEDMESFSRELEILNAVPYYEIEFMLHPDDSIEDIRNTLKTDKNDVVIDVLDDNPFPESRGKEVGVKVTSTSSTC</sequence>
<dbReference type="SUPFAM" id="SSF52047">
    <property type="entry name" value="RNI-like"/>
    <property type="match status" value="1"/>
</dbReference>
<accession>S2ITV1</accession>
<dbReference type="EMBL" id="KE124219">
    <property type="protein sequence ID" value="EPB81056.1"/>
    <property type="molecule type" value="Genomic_DNA"/>
</dbReference>
<organism evidence="1 2">
    <name type="scientific">Mucor circinelloides f. circinelloides (strain 1006PhL)</name>
    <name type="common">Mucormycosis agent</name>
    <name type="synonym">Calyptromyces circinelloides</name>
    <dbReference type="NCBI Taxonomy" id="1220926"/>
    <lineage>
        <taxon>Eukaryota</taxon>
        <taxon>Fungi</taxon>
        <taxon>Fungi incertae sedis</taxon>
        <taxon>Mucoromycota</taxon>
        <taxon>Mucoromycotina</taxon>
        <taxon>Mucoromycetes</taxon>
        <taxon>Mucorales</taxon>
        <taxon>Mucorineae</taxon>
        <taxon>Mucoraceae</taxon>
        <taxon>Mucor</taxon>
    </lineage>
</organism>
<dbReference type="OMA" id="YCTTKYP"/>
<dbReference type="Proteomes" id="UP000014254">
    <property type="component" value="Unassembled WGS sequence"/>
</dbReference>
<proteinExistence type="predicted"/>
<evidence type="ECO:0000313" key="1">
    <source>
        <dbReference type="EMBL" id="EPB81056.1"/>
    </source>
</evidence>
<dbReference type="Gene3D" id="3.80.10.10">
    <property type="entry name" value="Ribonuclease Inhibitor"/>
    <property type="match status" value="1"/>
</dbReference>
<evidence type="ECO:0008006" key="3">
    <source>
        <dbReference type="Google" id="ProtNLM"/>
    </source>
</evidence>
<dbReference type="InParanoid" id="S2ITV1"/>